<evidence type="ECO:0000256" key="1">
    <source>
        <dbReference type="ARBA" id="ARBA00000001"/>
    </source>
</evidence>
<dbReference type="EMBL" id="UYRT01092490">
    <property type="protein sequence ID" value="VDN38145.1"/>
    <property type="molecule type" value="Genomic_DNA"/>
</dbReference>
<dbReference type="InterPro" id="IPR007484">
    <property type="entry name" value="Peptidase_M28"/>
</dbReference>
<reference evidence="7 8" key="2">
    <citation type="submission" date="2018-11" db="EMBL/GenBank/DDBJ databases">
        <authorList>
            <consortium name="Pathogen Informatics"/>
        </authorList>
    </citation>
    <scope>NUCLEOTIDE SEQUENCE [LARGE SCALE GENOMIC DNA]</scope>
</reference>
<proteinExistence type="inferred from homology"/>
<accession>A0A183EKA1</accession>
<name>A0A183EKA1_9BILA</name>
<evidence type="ECO:0000313" key="8">
    <source>
        <dbReference type="Proteomes" id="UP000271098"/>
    </source>
</evidence>
<keyword evidence="4" id="KW-0808">Transferase</keyword>
<evidence type="ECO:0000313" key="9">
    <source>
        <dbReference type="WBParaSite" id="GPUH_0002141801-mRNA-1"/>
    </source>
</evidence>
<dbReference type="WBParaSite" id="GPUH_0002141801-mRNA-1">
    <property type="protein sequence ID" value="GPUH_0002141801-mRNA-1"/>
    <property type="gene ID" value="GPUH_0002141801"/>
</dbReference>
<keyword evidence="5" id="KW-0012">Acyltransferase</keyword>
<dbReference type="OrthoDB" id="3907302at2759"/>
<evidence type="ECO:0000256" key="5">
    <source>
        <dbReference type="ARBA" id="ARBA00023315"/>
    </source>
</evidence>
<evidence type="ECO:0000259" key="6">
    <source>
        <dbReference type="Pfam" id="PF04389"/>
    </source>
</evidence>
<gene>
    <name evidence="7" type="ORF">GPUH_LOCUS21394</name>
</gene>
<organism evidence="9">
    <name type="scientific">Gongylonema pulchrum</name>
    <dbReference type="NCBI Taxonomy" id="637853"/>
    <lineage>
        <taxon>Eukaryota</taxon>
        <taxon>Metazoa</taxon>
        <taxon>Ecdysozoa</taxon>
        <taxon>Nematoda</taxon>
        <taxon>Chromadorea</taxon>
        <taxon>Rhabditida</taxon>
        <taxon>Spirurina</taxon>
        <taxon>Spiruromorpha</taxon>
        <taxon>Spiruroidea</taxon>
        <taxon>Gongylonematidae</taxon>
        <taxon>Gongylonema</taxon>
    </lineage>
</organism>
<dbReference type="PANTHER" id="PTHR12283:SF6">
    <property type="entry name" value="GLUTAMINYL-PEPTIDE CYCLOTRANSFERASE-RELATED"/>
    <property type="match status" value="1"/>
</dbReference>
<reference evidence="9" key="1">
    <citation type="submission" date="2016-06" db="UniProtKB">
        <authorList>
            <consortium name="WormBaseParasite"/>
        </authorList>
    </citation>
    <scope>IDENTIFICATION</scope>
</reference>
<protein>
    <recommendedName>
        <fullName evidence="3">glutaminyl-peptide cyclotransferase</fullName>
        <ecNumber evidence="3">2.3.2.5</ecNumber>
    </recommendedName>
</protein>
<dbReference type="EC" id="2.3.2.5" evidence="3"/>
<dbReference type="Pfam" id="PF04389">
    <property type="entry name" value="Peptidase_M28"/>
    <property type="match status" value="1"/>
</dbReference>
<evidence type="ECO:0000256" key="4">
    <source>
        <dbReference type="ARBA" id="ARBA00022679"/>
    </source>
</evidence>
<sequence length="263" mass="29516">MLVPRIVDTETHQQVAGHIAGTLSSLGFSIEWDRFTDQTPHGPKLFETIVATQVFIGATDSAVPCAILIDIASSLAPFLSRRKRKDVGLQLIFFDGEEALEDWTATDSIYGSRHLAAKWKQQYFANTYQSSFEIKNEIDRIVGDLLMLLDLLGAPNPLLFNFENYSSTSAFVKLYKIEKTLREIGCLHQIPQIFQPRTAFSKVEDDHVPFLKHGVPVLHLIPLPFPAVWHKPSDDASAIDYNTIDNLNSIFRVFVAAYLGLVP</sequence>
<evidence type="ECO:0000256" key="2">
    <source>
        <dbReference type="ARBA" id="ARBA00006014"/>
    </source>
</evidence>
<dbReference type="GO" id="GO:0008270">
    <property type="term" value="F:zinc ion binding"/>
    <property type="evidence" value="ECO:0007669"/>
    <property type="project" value="TreeGrafter"/>
</dbReference>
<evidence type="ECO:0000313" key="7">
    <source>
        <dbReference type="EMBL" id="VDN38145.1"/>
    </source>
</evidence>
<feature type="domain" description="Peptidase M28" evidence="6">
    <location>
        <begin position="52"/>
        <end position="254"/>
    </location>
</feature>
<dbReference type="Gene3D" id="3.40.630.10">
    <property type="entry name" value="Zn peptidases"/>
    <property type="match status" value="2"/>
</dbReference>
<dbReference type="GO" id="GO:0016603">
    <property type="term" value="F:glutaminyl-peptide cyclotransferase activity"/>
    <property type="evidence" value="ECO:0007669"/>
    <property type="project" value="UniProtKB-EC"/>
</dbReference>
<dbReference type="PANTHER" id="PTHR12283">
    <property type="entry name" value="GLUTAMINYL-PEPTIDE CYCLOTRANSFERASE"/>
    <property type="match status" value="1"/>
</dbReference>
<dbReference type="InterPro" id="IPR040234">
    <property type="entry name" value="QC/QCL"/>
</dbReference>
<dbReference type="Proteomes" id="UP000271098">
    <property type="component" value="Unassembled WGS sequence"/>
</dbReference>
<comment type="catalytic activity">
    <reaction evidence="1">
        <text>N-terminal L-glutaminyl-[peptide] = N-terminal 5-oxo-L-prolyl-[peptide] + NH4(+)</text>
        <dbReference type="Rhea" id="RHEA:23652"/>
        <dbReference type="Rhea" id="RHEA-COMP:11736"/>
        <dbReference type="Rhea" id="RHEA-COMP:11846"/>
        <dbReference type="ChEBI" id="CHEBI:28938"/>
        <dbReference type="ChEBI" id="CHEBI:64722"/>
        <dbReference type="ChEBI" id="CHEBI:87215"/>
        <dbReference type="EC" id="2.3.2.5"/>
    </reaction>
</comment>
<dbReference type="SUPFAM" id="SSF53187">
    <property type="entry name" value="Zn-dependent exopeptidases"/>
    <property type="match status" value="1"/>
</dbReference>
<dbReference type="AlphaFoldDB" id="A0A183EKA1"/>
<comment type="similarity">
    <text evidence="2">Belongs to the glutaminyl-peptide cyclotransferase family.</text>
</comment>
<keyword evidence="8" id="KW-1185">Reference proteome</keyword>
<evidence type="ECO:0000256" key="3">
    <source>
        <dbReference type="ARBA" id="ARBA00012012"/>
    </source>
</evidence>